<gene>
    <name evidence="2" type="ORF">Desfe_1060</name>
</gene>
<organism evidence="2 3">
    <name type="scientific">Desulfurococcus amylolyticus DSM 16532</name>
    <dbReference type="NCBI Taxonomy" id="768672"/>
    <lineage>
        <taxon>Archaea</taxon>
        <taxon>Thermoproteota</taxon>
        <taxon>Thermoprotei</taxon>
        <taxon>Desulfurococcales</taxon>
        <taxon>Desulfurococcaceae</taxon>
        <taxon>Desulfurococcus</taxon>
    </lineage>
</organism>
<proteinExistence type="inferred from homology"/>
<evidence type="ECO:0000256" key="1">
    <source>
        <dbReference type="ARBA" id="ARBA00009350"/>
    </source>
</evidence>
<protein>
    <submittedName>
        <fullName evidence="2">Putative DNA-binding protein</fullName>
    </submittedName>
</protein>
<dbReference type="Pfam" id="PF02001">
    <property type="entry name" value="DUF134"/>
    <property type="match status" value="1"/>
</dbReference>
<dbReference type="OrthoDB" id="19361at2157"/>
<dbReference type="PANTHER" id="PTHR37478">
    <property type="match status" value="1"/>
</dbReference>
<name>I3XSK9_DESAM</name>
<comment type="similarity">
    <text evidence="1">Belongs to the UPF0251 family.</text>
</comment>
<sequence>MNGFKGHGCRKGWRGGRPPVPRRVEFFYGNIVFIPSTLYFQHSVFNGIVLFHDELEAFRLAYLEGLNVREASARMNVSEATYWRILDSARRKIAEALAYTKPIIILPREPPRETPPDIEGDEKKS</sequence>
<dbReference type="Proteomes" id="UP000006175">
    <property type="component" value="Chromosome"/>
</dbReference>
<dbReference type="EMBL" id="CP003321">
    <property type="protein sequence ID" value="AFL66933.1"/>
    <property type="molecule type" value="Genomic_DNA"/>
</dbReference>
<dbReference type="GO" id="GO:0003677">
    <property type="term" value="F:DNA binding"/>
    <property type="evidence" value="ECO:0007669"/>
    <property type="project" value="UniProtKB-KW"/>
</dbReference>
<dbReference type="SUPFAM" id="SSF88659">
    <property type="entry name" value="Sigma3 and sigma4 domains of RNA polymerase sigma factors"/>
    <property type="match status" value="1"/>
</dbReference>
<dbReference type="AlphaFoldDB" id="I3XSK9"/>
<accession>I3XSK9</accession>
<dbReference type="InterPro" id="IPR013324">
    <property type="entry name" value="RNA_pol_sigma_r3/r4-like"/>
</dbReference>
<evidence type="ECO:0000313" key="2">
    <source>
        <dbReference type="EMBL" id="AFL66933.1"/>
    </source>
</evidence>
<dbReference type="PANTHER" id="PTHR37478:SF2">
    <property type="entry name" value="UPF0251 PROTEIN TK0562"/>
    <property type="match status" value="1"/>
</dbReference>
<dbReference type="InterPro" id="IPR002852">
    <property type="entry name" value="UPF0251"/>
</dbReference>
<dbReference type="InterPro" id="IPR036388">
    <property type="entry name" value="WH-like_DNA-bd_sf"/>
</dbReference>
<dbReference type="GeneID" id="25395918"/>
<keyword evidence="2" id="KW-0238">DNA-binding</keyword>
<dbReference type="eggNOG" id="arCOG02238">
    <property type="taxonomic scope" value="Archaea"/>
</dbReference>
<keyword evidence="3" id="KW-1185">Reference proteome</keyword>
<dbReference type="HOGENOM" id="CLU_094511_2_0_2"/>
<dbReference type="RefSeq" id="WP_014767829.1">
    <property type="nucleotide sequence ID" value="NC_018001.1"/>
</dbReference>
<evidence type="ECO:0000313" key="3">
    <source>
        <dbReference type="Proteomes" id="UP000006175"/>
    </source>
</evidence>
<reference evidence="2 3" key="1">
    <citation type="journal article" date="2012" name="J. Bacteriol.">
        <title>Complete Genome Sequence of Desulfurococcus fermentans, a Hyperthermophilic Cellulolytic Crenarchaeon Isolated from a Freshwater Hot Spring in Kamchatka, Russia.</title>
        <authorList>
            <person name="Susanti D."/>
            <person name="Johnson E.F."/>
            <person name="Rodriguez J.R."/>
            <person name="Anderson I."/>
            <person name="Perevalova A.A."/>
            <person name="Kyrpides N."/>
            <person name="Lucas S."/>
            <person name="Han J."/>
            <person name="Lapidus A."/>
            <person name="Cheng J.F."/>
            <person name="Goodwin L."/>
            <person name="Pitluck S."/>
            <person name="Mavrommatis K."/>
            <person name="Peters L."/>
            <person name="Land M.L."/>
            <person name="Hauser L."/>
            <person name="Gopalan V."/>
            <person name="Chan P.P."/>
            <person name="Lowe T.M."/>
            <person name="Atomi H."/>
            <person name="Bonch-Osmolovskaya E.A."/>
            <person name="Woyke T."/>
            <person name="Mukhopadhyay B."/>
        </authorList>
    </citation>
    <scope>NUCLEOTIDE SEQUENCE [LARGE SCALE GENOMIC DNA]</scope>
    <source>
        <strain evidence="2 3">DSM 16532</strain>
    </source>
</reference>
<dbReference type="Gene3D" id="1.10.10.10">
    <property type="entry name" value="Winged helix-like DNA-binding domain superfamily/Winged helix DNA-binding domain"/>
    <property type="match status" value="1"/>
</dbReference>
<dbReference type="KEGG" id="dfd:Desfe_1060"/>